<dbReference type="InterPro" id="IPR036890">
    <property type="entry name" value="HATPase_C_sf"/>
</dbReference>
<dbReference type="GeneID" id="20317158"/>
<organism evidence="4 5">
    <name type="scientific">Opisthorchis viverrini</name>
    <name type="common">Southeast Asian liver fluke</name>
    <dbReference type="NCBI Taxonomy" id="6198"/>
    <lineage>
        <taxon>Eukaryota</taxon>
        <taxon>Metazoa</taxon>
        <taxon>Spiralia</taxon>
        <taxon>Lophotrochozoa</taxon>
        <taxon>Platyhelminthes</taxon>
        <taxon>Trematoda</taxon>
        <taxon>Digenea</taxon>
        <taxon>Opisthorchiida</taxon>
        <taxon>Opisthorchiata</taxon>
        <taxon>Opisthorchiidae</taxon>
        <taxon>Opisthorchis</taxon>
    </lineage>
</organism>
<dbReference type="Pfam" id="PF02518">
    <property type="entry name" value="HATPase_c"/>
    <property type="match status" value="1"/>
</dbReference>
<keyword evidence="1" id="KW-0547">Nucleotide-binding</keyword>
<keyword evidence="1" id="KW-0808">Transferase</keyword>
<evidence type="ECO:0000313" key="5">
    <source>
        <dbReference type="Proteomes" id="UP000054324"/>
    </source>
</evidence>
<reference evidence="4 5" key="1">
    <citation type="submission" date="2013-11" db="EMBL/GenBank/DDBJ databases">
        <title>Opisthorchis viverrini - life in the bile duct.</title>
        <authorList>
            <person name="Young N.D."/>
            <person name="Nagarajan N."/>
            <person name="Lin S.J."/>
            <person name="Korhonen P.K."/>
            <person name="Jex A.R."/>
            <person name="Hall R.S."/>
            <person name="Safavi-Hemami H."/>
            <person name="Kaewkong W."/>
            <person name="Bertrand D."/>
            <person name="Gao S."/>
            <person name="Seet Q."/>
            <person name="Wongkham S."/>
            <person name="Teh B.T."/>
            <person name="Wongkham C."/>
            <person name="Intapan P.M."/>
            <person name="Maleewong W."/>
            <person name="Yang X."/>
            <person name="Hu M."/>
            <person name="Wang Z."/>
            <person name="Hofmann A."/>
            <person name="Sternberg P.W."/>
            <person name="Tan P."/>
            <person name="Wang J."/>
            <person name="Gasser R.B."/>
        </authorList>
    </citation>
    <scope>NUCLEOTIDE SEQUENCE [LARGE SCALE GENOMIC DNA]</scope>
</reference>
<dbReference type="InterPro" id="IPR005467">
    <property type="entry name" value="His_kinase_dom"/>
</dbReference>
<gene>
    <name evidence="4" type="ORF">T265_02970</name>
</gene>
<evidence type="ECO:0000256" key="1">
    <source>
        <dbReference type="RuleBase" id="RU366032"/>
    </source>
</evidence>
<dbReference type="Gene3D" id="3.30.565.10">
    <property type="entry name" value="Histidine kinase-like ATPase, C-terminal domain"/>
    <property type="match status" value="1"/>
</dbReference>
<dbReference type="AlphaFoldDB" id="A0A075A4W5"/>
<name>A0A075A4W5_OPIVI</name>
<dbReference type="KEGG" id="ovi:T265_02970"/>
<accession>A0A075A4W5</accession>
<dbReference type="SMART" id="SM00387">
    <property type="entry name" value="HATPase_c"/>
    <property type="match status" value="1"/>
</dbReference>
<comment type="similarity">
    <text evidence="1">Belongs to the PDK/BCKDK protein kinase family.</text>
</comment>
<feature type="compositionally biased region" description="Basic residues" evidence="2">
    <location>
        <begin position="294"/>
        <end position="315"/>
    </location>
</feature>
<sequence length="740" mass="81146">MIMRLLEDHPLETRKLGHSSGVEARSRLPLGAKSADPKLMTTPIVVIYRCAPGSRPKKPAASPDSSFHSTTTGLSPTKGRDALEEANLTCKQRSKYVELPTLISVTEDSATAMHSPTKPQPLNWTESDMRGRASKPVSNSTPSKRASFLDNEILKHDHSHPENSSCIQFGTLIAGGSGVHINTKEEQLQPNKPHKIRQIRKLLAGFKLQSSVKTSLLGAPPKSLLPGATTHRSGPHRDTFPVKPRQSTQESRKAKACRKSLINSKYGRLKGAAERATNSNGRKFRPREKNPSPKAKRPSKPGSHGTKKPRKRKAPPKTTKIGSRRHRPRGPFGTMDSNPTATIKSANHPGHSNFVSAPSEAPETVLKCLSTNRLSSFNKLGDAKHSACLGQPSIIAPTETWFTPGVSDFEISIDGYSIFWAGGVALYLPAALIIPSVLSDTNPAPFCDALWVRIPLSGSDSLLLCMVYRSPSSPTKDDQFHTQTHEQLSSNYHFTHLLLVVLTFGSEFDKQRRFIGSIDPACNVLEIMEDAYGDARYLCEHYYSVAPQLVVETCGAPQGQVDFVYVPSHLYHILFELLKNALRAVVEHHGDCSSDIPPINVLVAVGHENITIKISDLGGGIPHSQMDLVFNYTYTTAHGKDRRPPGESASSDLDTNAPMAGYGYGLPLSRLYARYFNGDLILTSVEGYGTDAIVYLKRNAAEADEIIPIFNRTSARQYEISGVPVADWSNPQFTTGWRRT</sequence>
<dbReference type="GO" id="GO:0005759">
    <property type="term" value="C:mitochondrial matrix"/>
    <property type="evidence" value="ECO:0007669"/>
    <property type="project" value="UniProtKB-SubCell"/>
</dbReference>
<dbReference type="GO" id="GO:0005524">
    <property type="term" value="F:ATP binding"/>
    <property type="evidence" value="ECO:0007669"/>
    <property type="project" value="UniProtKB-UniRule"/>
</dbReference>
<dbReference type="PANTHER" id="PTHR11947:SF3">
    <property type="entry name" value="[PYRUVATE DEHYDROGENASE (ACETYL-TRANSFERRING)] KINASE, MITOCHONDRIAL"/>
    <property type="match status" value="1"/>
</dbReference>
<feature type="compositionally biased region" description="Polar residues" evidence="2">
    <location>
        <begin position="335"/>
        <end position="345"/>
    </location>
</feature>
<feature type="compositionally biased region" description="Polar residues" evidence="2">
    <location>
        <begin position="63"/>
        <end position="75"/>
    </location>
</feature>
<feature type="domain" description="Histidine kinase" evidence="3">
    <location>
        <begin position="567"/>
        <end position="700"/>
    </location>
</feature>
<dbReference type="GO" id="GO:0004740">
    <property type="term" value="F:pyruvate dehydrogenase (acetyl-transferring) kinase activity"/>
    <property type="evidence" value="ECO:0007669"/>
    <property type="project" value="TreeGrafter"/>
</dbReference>
<comment type="subcellular location">
    <subcellularLocation>
        <location evidence="1">Mitochondrion matrix</location>
    </subcellularLocation>
</comment>
<keyword evidence="5" id="KW-1185">Reference proteome</keyword>
<dbReference type="OrthoDB" id="241648at2759"/>
<dbReference type="CTD" id="20317158"/>
<keyword evidence="1" id="KW-0067">ATP-binding</keyword>
<evidence type="ECO:0000256" key="2">
    <source>
        <dbReference type="SAM" id="MobiDB-lite"/>
    </source>
</evidence>
<proteinExistence type="inferred from homology"/>
<evidence type="ECO:0000259" key="3">
    <source>
        <dbReference type="PROSITE" id="PS50109"/>
    </source>
</evidence>
<dbReference type="Proteomes" id="UP000054324">
    <property type="component" value="Unassembled WGS sequence"/>
</dbReference>
<feature type="region of interest" description="Disordered" evidence="2">
    <location>
        <begin position="110"/>
        <end position="146"/>
    </location>
</feature>
<dbReference type="GO" id="GO:0010906">
    <property type="term" value="P:regulation of glucose metabolic process"/>
    <property type="evidence" value="ECO:0007669"/>
    <property type="project" value="TreeGrafter"/>
</dbReference>
<dbReference type="SUPFAM" id="SSF55874">
    <property type="entry name" value="ATPase domain of HSP90 chaperone/DNA topoisomerase II/histidine kinase"/>
    <property type="match status" value="1"/>
</dbReference>
<dbReference type="EC" id="2.7.11.-" evidence="1"/>
<dbReference type="STRING" id="6198.A0A075A4W5"/>
<dbReference type="CDD" id="cd16929">
    <property type="entry name" value="HATPase_PDK-like"/>
    <property type="match status" value="1"/>
</dbReference>
<dbReference type="InterPro" id="IPR039028">
    <property type="entry name" value="BCKD/PDK"/>
</dbReference>
<dbReference type="EMBL" id="KL596658">
    <property type="protein sequence ID" value="KER30615.1"/>
    <property type="molecule type" value="Genomic_DNA"/>
</dbReference>
<dbReference type="PANTHER" id="PTHR11947">
    <property type="entry name" value="PYRUVATE DEHYDROGENASE KINASE"/>
    <property type="match status" value="1"/>
</dbReference>
<evidence type="ECO:0000313" key="4">
    <source>
        <dbReference type="EMBL" id="KER30615.1"/>
    </source>
</evidence>
<dbReference type="Gene3D" id="3.60.10.10">
    <property type="entry name" value="Endonuclease/exonuclease/phosphatase"/>
    <property type="match status" value="1"/>
</dbReference>
<feature type="region of interest" description="Disordered" evidence="2">
    <location>
        <begin position="54"/>
        <end position="79"/>
    </location>
</feature>
<feature type="region of interest" description="Disordered" evidence="2">
    <location>
        <begin position="217"/>
        <end position="354"/>
    </location>
</feature>
<keyword evidence="1" id="KW-0496">Mitochondrion</keyword>
<dbReference type="InterPro" id="IPR003594">
    <property type="entry name" value="HATPase_dom"/>
</dbReference>
<protein>
    <recommendedName>
        <fullName evidence="1">Protein-serine/threonine kinase</fullName>
        <ecNumber evidence="1">2.7.11.-</ecNumber>
    </recommendedName>
</protein>
<dbReference type="RefSeq" id="XP_009165613.1">
    <property type="nucleotide sequence ID" value="XM_009167349.1"/>
</dbReference>
<dbReference type="PROSITE" id="PS50109">
    <property type="entry name" value="HIS_KIN"/>
    <property type="match status" value="1"/>
</dbReference>
<dbReference type="InterPro" id="IPR036691">
    <property type="entry name" value="Endo/exonu/phosph_ase_sf"/>
</dbReference>
<keyword evidence="1" id="KW-0418">Kinase</keyword>